<dbReference type="EMBL" id="AP018174">
    <property type="protein sequence ID" value="BAY18588.1"/>
    <property type="molecule type" value="Genomic_DNA"/>
</dbReference>
<accession>A0A1Z4GMK6</accession>
<dbReference type="Gene3D" id="2.70.70.10">
    <property type="entry name" value="Glucose Permease (Domain IIA)"/>
    <property type="match status" value="1"/>
</dbReference>
<dbReference type="SUPFAM" id="SSF51261">
    <property type="entry name" value="Duplicated hybrid motif"/>
    <property type="match status" value="1"/>
</dbReference>
<protein>
    <submittedName>
        <fullName evidence="4">Peptidase M23B</fullName>
    </submittedName>
</protein>
<dbReference type="GO" id="GO:0004222">
    <property type="term" value="F:metalloendopeptidase activity"/>
    <property type="evidence" value="ECO:0007669"/>
    <property type="project" value="TreeGrafter"/>
</dbReference>
<evidence type="ECO:0000256" key="1">
    <source>
        <dbReference type="SAM" id="Coils"/>
    </source>
</evidence>
<dbReference type="InterPro" id="IPR036779">
    <property type="entry name" value="LysM_dom_sf"/>
</dbReference>
<dbReference type="PROSITE" id="PS51782">
    <property type="entry name" value="LYSM"/>
    <property type="match status" value="1"/>
</dbReference>
<evidence type="ECO:0000259" key="3">
    <source>
        <dbReference type="PROSITE" id="PS51782"/>
    </source>
</evidence>
<feature type="region of interest" description="Disordered" evidence="2">
    <location>
        <begin position="413"/>
        <end position="433"/>
    </location>
</feature>
<evidence type="ECO:0000313" key="4">
    <source>
        <dbReference type="EMBL" id="BAY18588.1"/>
    </source>
</evidence>
<organism evidence="4 5">
    <name type="scientific">Anabaenopsis circularis NIES-21</name>
    <dbReference type="NCBI Taxonomy" id="1085406"/>
    <lineage>
        <taxon>Bacteria</taxon>
        <taxon>Bacillati</taxon>
        <taxon>Cyanobacteriota</taxon>
        <taxon>Cyanophyceae</taxon>
        <taxon>Nostocales</taxon>
        <taxon>Nodulariaceae</taxon>
        <taxon>Anabaenopsis</taxon>
    </lineage>
</organism>
<dbReference type="OrthoDB" id="9805070at2"/>
<dbReference type="InterPro" id="IPR050570">
    <property type="entry name" value="Cell_wall_metabolism_enzyme"/>
</dbReference>
<dbReference type="SUPFAM" id="SSF54106">
    <property type="entry name" value="LysM domain"/>
    <property type="match status" value="1"/>
</dbReference>
<feature type="compositionally biased region" description="Low complexity" evidence="2">
    <location>
        <begin position="413"/>
        <end position="430"/>
    </location>
</feature>
<dbReference type="CDD" id="cd00118">
    <property type="entry name" value="LysM"/>
    <property type="match status" value="1"/>
</dbReference>
<keyword evidence="5" id="KW-1185">Reference proteome</keyword>
<feature type="domain" description="LysM" evidence="3">
    <location>
        <begin position="306"/>
        <end position="350"/>
    </location>
</feature>
<evidence type="ECO:0000256" key="2">
    <source>
        <dbReference type="SAM" id="MobiDB-lite"/>
    </source>
</evidence>
<proteinExistence type="predicted"/>
<dbReference type="InterPro" id="IPR018392">
    <property type="entry name" value="LysM"/>
</dbReference>
<feature type="region of interest" description="Disordered" evidence="2">
    <location>
        <begin position="275"/>
        <end position="301"/>
    </location>
</feature>
<feature type="compositionally biased region" description="Polar residues" evidence="2">
    <location>
        <begin position="277"/>
        <end position="301"/>
    </location>
</feature>
<dbReference type="Gene3D" id="3.10.350.10">
    <property type="entry name" value="LysM domain"/>
    <property type="match status" value="1"/>
</dbReference>
<dbReference type="CDD" id="cd12797">
    <property type="entry name" value="M23_peptidase"/>
    <property type="match status" value="1"/>
</dbReference>
<feature type="coiled-coil region" evidence="1">
    <location>
        <begin position="458"/>
        <end position="485"/>
    </location>
</feature>
<dbReference type="PANTHER" id="PTHR21666:SF270">
    <property type="entry name" value="MUREIN HYDROLASE ACTIVATOR ENVC"/>
    <property type="match status" value="1"/>
</dbReference>
<dbReference type="Pfam" id="PF01476">
    <property type="entry name" value="LysM"/>
    <property type="match status" value="1"/>
</dbReference>
<dbReference type="InterPro" id="IPR011055">
    <property type="entry name" value="Dup_hybrid_motif"/>
</dbReference>
<evidence type="ECO:0000313" key="5">
    <source>
        <dbReference type="Proteomes" id="UP000218287"/>
    </source>
</evidence>
<dbReference type="Proteomes" id="UP000218287">
    <property type="component" value="Chromosome"/>
</dbReference>
<reference evidence="4 5" key="1">
    <citation type="submission" date="2017-06" db="EMBL/GenBank/DDBJ databases">
        <title>Genome sequencing of cyanobaciteial culture collection at National Institute for Environmental Studies (NIES).</title>
        <authorList>
            <person name="Hirose Y."/>
            <person name="Shimura Y."/>
            <person name="Fujisawa T."/>
            <person name="Nakamura Y."/>
            <person name="Kawachi M."/>
        </authorList>
    </citation>
    <scope>NUCLEOTIDE SEQUENCE [LARGE SCALE GENOMIC DNA]</scope>
    <source>
        <strain evidence="4 5">NIES-21</strain>
    </source>
</reference>
<name>A0A1Z4GMK6_9CYAN</name>
<dbReference type="PANTHER" id="PTHR21666">
    <property type="entry name" value="PEPTIDASE-RELATED"/>
    <property type="match status" value="1"/>
</dbReference>
<dbReference type="InterPro" id="IPR016047">
    <property type="entry name" value="M23ase_b-sheet_dom"/>
</dbReference>
<gene>
    <name evidence="4" type="ORF">NIES21_44350</name>
</gene>
<keyword evidence="1" id="KW-0175">Coiled coil</keyword>
<sequence>MKRALKKRVKAVLKNTPSSDGVPNEQLNVVNPKINRRVSTQAAMIGLAISVGATSLLVTRQSDQAQAAAPVGSQKVASNLPAAPDTEVKFVPTKLETKLASAATMAENAVIMEPTAISQLPGLEAKLQVAASGMSVLVPPTEDVSQTAADTNAIKQAQLAKDKKAKEILNANNVAANQVSTTGSETTIASDEVNAKLKAQQEFALYHLQEKSNRLRASLAELRSGESKNLTKTTALAQETTVAEKLSPTIINKEVAQQLPALVDEDKTKFFPETKQIKSPSEQIQPLATTSAPATPQMVSPTNTDTAYEVKPGDTLAAIASRYNTSVAELAKLNNISNPNQLKISQKLILPSANGNRNGSISIPVAVNPSVVQFTNNSKVAGLPINTASSNPNVSLAPVSPVFVNNNAVKPTTTATTNNQTQTNTANANTYGVGGDTPVPKVFAEIQSGSQTAQKVARGRNNERLQSLQAEIQRLQQKYRAQESGNVVAQATTDTDKNSVAIPIPVAIPNNLAVTKPVSGTKNFAVPIPVPTPILPSYSAQPIKPEFRRATRATNEAINPEFLPNQATVAVPPIGINAADSPRRMRGNQVSPQLPPLAAVDQYLPKPIDETIPPPSSSSVAYIWPAKGVFTSGYGWRWGRMHKGIDVANATGTPVYASADGVIEKAGWNKGGYGNLVDIRHPDGSMTRYGHNSKILVRPGQQVRQGETIALMGSTGFSTGPHSHFEIHPSGKGAVNPIAFLPQQNRI</sequence>
<dbReference type="Pfam" id="PF01551">
    <property type="entry name" value="Peptidase_M23"/>
    <property type="match status" value="1"/>
</dbReference>
<dbReference type="SMART" id="SM00257">
    <property type="entry name" value="LysM"/>
    <property type="match status" value="1"/>
</dbReference>
<dbReference type="AlphaFoldDB" id="A0A1Z4GMK6"/>